<feature type="signal peptide" evidence="12">
    <location>
        <begin position="1"/>
        <end position="29"/>
    </location>
</feature>
<feature type="chain" id="PRO_5038850037" description="feruloyl esterase" evidence="12">
    <location>
        <begin position="30"/>
        <end position="427"/>
    </location>
</feature>
<evidence type="ECO:0000256" key="6">
    <source>
        <dbReference type="ARBA" id="ARBA00022801"/>
    </source>
</evidence>
<dbReference type="Pfam" id="PF10503">
    <property type="entry name" value="Esterase_PHB"/>
    <property type="match status" value="1"/>
</dbReference>
<feature type="transmembrane region" description="Helical" evidence="11">
    <location>
        <begin position="407"/>
        <end position="426"/>
    </location>
</feature>
<keyword evidence="4" id="KW-0858">Xylan degradation</keyword>
<protein>
    <recommendedName>
        <fullName evidence="2">feruloyl esterase</fullName>
        <ecNumber evidence="2">3.1.1.73</ecNumber>
    </recommendedName>
</protein>
<keyword evidence="6 13" id="KW-0378">Hydrolase</keyword>
<evidence type="ECO:0000256" key="9">
    <source>
        <dbReference type="ARBA" id="ARBA00034075"/>
    </source>
</evidence>
<feature type="region of interest" description="Disordered" evidence="10">
    <location>
        <begin position="368"/>
        <end position="399"/>
    </location>
</feature>
<keyword evidence="8" id="KW-0624">Polysaccharide degradation</keyword>
<dbReference type="InterPro" id="IPR010126">
    <property type="entry name" value="Esterase_phb"/>
</dbReference>
<evidence type="ECO:0000313" key="13">
    <source>
        <dbReference type="EMBL" id="KXJ92513.1"/>
    </source>
</evidence>
<dbReference type="EMBL" id="KQ964248">
    <property type="protein sequence ID" value="KXJ92513.1"/>
    <property type="molecule type" value="Genomic_DNA"/>
</dbReference>
<keyword evidence="11" id="KW-0812">Transmembrane</keyword>
<keyword evidence="3" id="KW-0964">Secreted</keyword>
<dbReference type="AlphaFoldDB" id="A0A136J5U9"/>
<dbReference type="InterPro" id="IPR043595">
    <property type="entry name" value="FaeB/C/D"/>
</dbReference>
<keyword evidence="11" id="KW-1133">Transmembrane helix</keyword>
<dbReference type="EC" id="3.1.1.73" evidence="2"/>
<dbReference type="InParanoid" id="A0A136J5U9"/>
<dbReference type="PANTHER" id="PTHR38050">
    <property type="match status" value="1"/>
</dbReference>
<dbReference type="GO" id="GO:0030600">
    <property type="term" value="F:feruloyl esterase activity"/>
    <property type="evidence" value="ECO:0007669"/>
    <property type="project" value="UniProtKB-EC"/>
</dbReference>
<evidence type="ECO:0000256" key="2">
    <source>
        <dbReference type="ARBA" id="ARBA00013091"/>
    </source>
</evidence>
<dbReference type="GO" id="GO:0045493">
    <property type="term" value="P:xylan catabolic process"/>
    <property type="evidence" value="ECO:0007669"/>
    <property type="project" value="UniProtKB-KW"/>
</dbReference>
<name>A0A136J5U9_9PEZI</name>
<evidence type="ECO:0000256" key="8">
    <source>
        <dbReference type="ARBA" id="ARBA00023326"/>
    </source>
</evidence>
<dbReference type="Proteomes" id="UP000070501">
    <property type="component" value="Unassembled WGS sequence"/>
</dbReference>
<proteinExistence type="predicted"/>
<gene>
    <name evidence="13" type="ORF">Micbo1qcDRAFT_232296</name>
</gene>
<sequence>MACRRNTSTAAGLLLATLALASGMARAAASPGCGTPAPAKLGVLTEVKLALNDSVGGERRYFYWLPPSYSASAQTPAVVSFHGGKSSAKQQAEIDYFTSPSFNNNNNPTSSGPPYVVVYPEATFQAGTTSRYWQVSPEMAAQGTDDVGYTLAVLADLRGRVCLDDSRVYATGMSQGGGMANLLACNATSSGLFAAYAPVSGSYYYRPPAQSSGGEEAKCHPASDQLPCSPGRSGIPIFAFHGAADATINYTGGDRRGACTPDIPHWAEQWAVRDKLDASAVVTSTTVNTTTGEQSLGGTAERYSYGSGASSGLVQLIMTGKDAGHVWPATFSRISEATGLAQGSGPTRFNASSLILDFFGRYKLANSTSGPSSSPTSSTGPGIGTNSSPSSSSSSAPNTATRQHCDALGALVSALLFSVVVLSGYIA</sequence>
<evidence type="ECO:0000313" key="14">
    <source>
        <dbReference type="Proteomes" id="UP000070501"/>
    </source>
</evidence>
<dbReference type="PANTHER" id="PTHR38050:SF2">
    <property type="entry name" value="FERULOYL ESTERASE C-RELATED"/>
    <property type="match status" value="1"/>
</dbReference>
<reference evidence="14" key="1">
    <citation type="submission" date="2016-02" db="EMBL/GenBank/DDBJ databases">
        <title>Draft genome sequence of Microdochium bolleyi, a fungal endophyte of beachgrass.</title>
        <authorList>
            <consortium name="DOE Joint Genome Institute"/>
            <person name="David A.S."/>
            <person name="May G."/>
            <person name="Haridas S."/>
            <person name="Lim J."/>
            <person name="Wang M."/>
            <person name="Labutti K."/>
            <person name="Lipzen A."/>
            <person name="Barry K."/>
            <person name="Grigoriev I.V."/>
        </authorList>
    </citation>
    <scope>NUCLEOTIDE SEQUENCE [LARGE SCALE GENOMIC DNA]</scope>
    <source>
        <strain evidence="14">J235TASD1</strain>
    </source>
</reference>
<evidence type="ECO:0000256" key="7">
    <source>
        <dbReference type="ARBA" id="ARBA00023277"/>
    </source>
</evidence>
<dbReference type="STRING" id="196109.A0A136J5U9"/>
<comment type="subcellular location">
    <subcellularLocation>
        <location evidence="1">Secreted</location>
    </subcellularLocation>
</comment>
<evidence type="ECO:0000256" key="5">
    <source>
        <dbReference type="ARBA" id="ARBA00022729"/>
    </source>
</evidence>
<evidence type="ECO:0000256" key="10">
    <source>
        <dbReference type="SAM" id="MobiDB-lite"/>
    </source>
</evidence>
<dbReference type="Gene3D" id="3.40.50.1820">
    <property type="entry name" value="alpha/beta hydrolase"/>
    <property type="match status" value="1"/>
</dbReference>
<keyword evidence="14" id="KW-1185">Reference proteome</keyword>
<evidence type="ECO:0000256" key="11">
    <source>
        <dbReference type="SAM" id="Phobius"/>
    </source>
</evidence>
<evidence type="ECO:0000256" key="12">
    <source>
        <dbReference type="SAM" id="SignalP"/>
    </source>
</evidence>
<evidence type="ECO:0000256" key="1">
    <source>
        <dbReference type="ARBA" id="ARBA00004613"/>
    </source>
</evidence>
<keyword evidence="7" id="KW-0119">Carbohydrate metabolism</keyword>
<dbReference type="GO" id="GO:0005576">
    <property type="term" value="C:extracellular region"/>
    <property type="evidence" value="ECO:0007669"/>
    <property type="project" value="UniProtKB-SubCell"/>
</dbReference>
<dbReference type="SUPFAM" id="SSF53474">
    <property type="entry name" value="alpha/beta-Hydrolases"/>
    <property type="match status" value="1"/>
</dbReference>
<keyword evidence="11" id="KW-0472">Membrane</keyword>
<dbReference type="InterPro" id="IPR029058">
    <property type="entry name" value="AB_hydrolase_fold"/>
</dbReference>
<keyword evidence="5 12" id="KW-0732">Signal</keyword>
<comment type="catalytic activity">
    <reaction evidence="9">
        <text>feruloyl-polysaccharide + H2O = ferulate + polysaccharide.</text>
        <dbReference type="EC" id="3.1.1.73"/>
    </reaction>
</comment>
<dbReference type="OrthoDB" id="424610at2759"/>
<evidence type="ECO:0000256" key="3">
    <source>
        <dbReference type="ARBA" id="ARBA00022525"/>
    </source>
</evidence>
<accession>A0A136J5U9</accession>
<organism evidence="13 14">
    <name type="scientific">Microdochium bolleyi</name>
    <dbReference type="NCBI Taxonomy" id="196109"/>
    <lineage>
        <taxon>Eukaryota</taxon>
        <taxon>Fungi</taxon>
        <taxon>Dikarya</taxon>
        <taxon>Ascomycota</taxon>
        <taxon>Pezizomycotina</taxon>
        <taxon>Sordariomycetes</taxon>
        <taxon>Xylariomycetidae</taxon>
        <taxon>Xylariales</taxon>
        <taxon>Microdochiaceae</taxon>
        <taxon>Microdochium</taxon>
    </lineage>
</organism>
<evidence type="ECO:0000256" key="4">
    <source>
        <dbReference type="ARBA" id="ARBA00022651"/>
    </source>
</evidence>